<dbReference type="PROSITE" id="PS50011">
    <property type="entry name" value="PROTEIN_KINASE_DOM"/>
    <property type="match status" value="1"/>
</dbReference>
<sequence>MDEFCKYFAFLAFGVEECEYGAEDEAMDEENMDDGQLRNQDVTISGCFEWVVSPILPVLKSVAPQPTLPSKVTLQHFLSVKSFECELGAVDDELRLVKLEPRDSEEPYVEFGYDNEESAPLDTIFPSRRVLANGQQFFFKSLDLLGDDIGRKEVGRYEQVFRASFGPSVRTSRLFGVVQDEKHQLVGLILHHIDEHTLLSDAVETPETPESSKERWIRQIQDILAALRGAGIVWGDAKPDNIIIDTHGDAWIIDFGGGHTEGWVDKDKAGTVDGDLQGL</sequence>
<reference evidence="2" key="1">
    <citation type="submission" date="2023-06" db="EMBL/GenBank/DDBJ databases">
        <title>Genome-scale phylogeny and comparative genomics of the fungal order Sordariales.</title>
        <authorList>
            <consortium name="Lawrence Berkeley National Laboratory"/>
            <person name="Hensen N."/>
            <person name="Bonometti L."/>
            <person name="Westerberg I."/>
            <person name="Brannstrom I.O."/>
            <person name="Guillou S."/>
            <person name="Cros-Aarteil S."/>
            <person name="Calhoun S."/>
            <person name="Haridas S."/>
            <person name="Kuo A."/>
            <person name="Mondo S."/>
            <person name="Pangilinan J."/>
            <person name="Riley R."/>
            <person name="Labutti K."/>
            <person name="Andreopoulos B."/>
            <person name="Lipzen A."/>
            <person name="Chen C."/>
            <person name="Yanf M."/>
            <person name="Daum C."/>
            <person name="Ng V."/>
            <person name="Clum A."/>
            <person name="Steindorff A."/>
            <person name="Ohm R."/>
            <person name="Martin F."/>
            <person name="Silar P."/>
            <person name="Natvig D."/>
            <person name="Lalanne C."/>
            <person name="Gautier V."/>
            <person name="Ament-Velasquez S.L."/>
            <person name="Kruys A."/>
            <person name="Hutchinson M.I."/>
            <person name="Powell A.J."/>
            <person name="Barry K."/>
            <person name="Miller A.N."/>
            <person name="Grigoriev I.V."/>
            <person name="Debuchy R."/>
            <person name="Gladieux P."/>
            <person name="Thoren M.H."/>
            <person name="Johannesson H."/>
        </authorList>
    </citation>
    <scope>NUCLEOTIDE SEQUENCE</scope>
    <source>
        <strain evidence="2">8032-3</strain>
    </source>
</reference>
<name>A0AAJ0C8X1_9PEZI</name>
<dbReference type="InterPro" id="IPR011009">
    <property type="entry name" value="Kinase-like_dom_sf"/>
</dbReference>
<accession>A0AAJ0C8X1</accession>
<protein>
    <submittedName>
        <fullName evidence="2">Protein kinase</fullName>
    </submittedName>
</protein>
<dbReference type="AlphaFoldDB" id="A0AAJ0C8X1"/>
<evidence type="ECO:0000313" key="3">
    <source>
        <dbReference type="Proteomes" id="UP001244011"/>
    </source>
</evidence>
<dbReference type="GeneID" id="85309920"/>
<evidence type="ECO:0000313" key="2">
    <source>
        <dbReference type="EMBL" id="KAK1771692.1"/>
    </source>
</evidence>
<dbReference type="Gene3D" id="1.10.510.10">
    <property type="entry name" value="Transferase(Phosphotransferase) domain 1"/>
    <property type="match status" value="1"/>
</dbReference>
<dbReference type="Proteomes" id="UP001244011">
    <property type="component" value="Unassembled WGS sequence"/>
</dbReference>
<dbReference type="GO" id="GO:0005524">
    <property type="term" value="F:ATP binding"/>
    <property type="evidence" value="ECO:0007669"/>
    <property type="project" value="InterPro"/>
</dbReference>
<keyword evidence="3" id="KW-1185">Reference proteome</keyword>
<dbReference type="GO" id="GO:0004672">
    <property type="term" value="F:protein kinase activity"/>
    <property type="evidence" value="ECO:0007669"/>
    <property type="project" value="InterPro"/>
</dbReference>
<proteinExistence type="predicted"/>
<keyword evidence="2" id="KW-0808">Transferase</keyword>
<organism evidence="2 3">
    <name type="scientific">Phialemonium atrogriseum</name>
    <dbReference type="NCBI Taxonomy" id="1093897"/>
    <lineage>
        <taxon>Eukaryota</taxon>
        <taxon>Fungi</taxon>
        <taxon>Dikarya</taxon>
        <taxon>Ascomycota</taxon>
        <taxon>Pezizomycotina</taxon>
        <taxon>Sordariomycetes</taxon>
        <taxon>Sordariomycetidae</taxon>
        <taxon>Cephalothecales</taxon>
        <taxon>Cephalothecaceae</taxon>
        <taxon>Phialemonium</taxon>
    </lineage>
</organism>
<dbReference type="SUPFAM" id="SSF56112">
    <property type="entry name" value="Protein kinase-like (PK-like)"/>
    <property type="match status" value="1"/>
</dbReference>
<dbReference type="EMBL" id="MU838998">
    <property type="protein sequence ID" value="KAK1771692.1"/>
    <property type="molecule type" value="Genomic_DNA"/>
</dbReference>
<evidence type="ECO:0000259" key="1">
    <source>
        <dbReference type="PROSITE" id="PS50011"/>
    </source>
</evidence>
<keyword evidence="2" id="KW-0418">Kinase</keyword>
<dbReference type="RefSeq" id="XP_060287905.1">
    <property type="nucleotide sequence ID" value="XM_060426733.1"/>
</dbReference>
<dbReference type="InterPro" id="IPR000719">
    <property type="entry name" value="Prot_kinase_dom"/>
</dbReference>
<gene>
    <name evidence="2" type="ORF">QBC33DRAFT_524465</name>
</gene>
<feature type="domain" description="Protein kinase" evidence="1">
    <location>
        <begin position="110"/>
        <end position="279"/>
    </location>
</feature>
<comment type="caution">
    <text evidence="2">The sequence shown here is derived from an EMBL/GenBank/DDBJ whole genome shotgun (WGS) entry which is preliminary data.</text>
</comment>